<dbReference type="PANTHER" id="PTHR45947:SF3">
    <property type="entry name" value="SULFOQUINOVOSYL TRANSFERASE SQD2"/>
    <property type="match status" value="1"/>
</dbReference>
<dbReference type="Pfam" id="PF13579">
    <property type="entry name" value="Glyco_trans_4_4"/>
    <property type="match status" value="1"/>
</dbReference>
<sequence>MRFWKGYKDAKEILSKEKFDLITAQEIEHSFIAWRLSKKFDIPWQMQIHTDIFSPYFVRYRMSNRARVWLAKFLIPRASGIRVVSERIKKSIHDSGFRIHGSRLVVLPIFTEHDIPVKHPMFDIKGKYPGYDFYILMVSRLAHEKNIKLGLDVLREFIKKYPETLLVVVGDGPLKNVLIDDVKIGLEGKVVFEGWKPTEELADYYKSADLLLITSNYEGYSLAAMEALKSGLPVIMTNVGVAGEVVKDGENGLVAPVGDNTALVGKLTEFRESKALRDSLKANAKITPMPYNSFEEYRNKLTHSFKACIQGKLK</sequence>
<dbReference type="InterPro" id="IPR001296">
    <property type="entry name" value="Glyco_trans_1"/>
</dbReference>
<gene>
    <name evidence="3" type="ORF">UV11_C0029G0002</name>
</gene>
<name>A0A0G0ZCH6_9BACT</name>
<protein>
    <submittedName>
        <fullName evidence="3">Glycosyl transferase group 1</fullName>
    </submittedName>
</protein>
<dbReference type="PATRIC" id="fig|1618659.3.peg.808"/>
<feature type="domain" description="Glycosyl transferase family 1" evidence="1">
    <location>
        <begin position="131"/>
        <end position="285"/>
    </location>
</feature>
<keyword evidence="3" id="KW-0808">Transferase</keyword>
<accession>A0A0G0ZCH6</accession>
<dbReference type="Proteomes" id="UP000034036">
    <property type="component" value="Unassembled WGS sequence"/>
</dbReference>
<dbReference type="Pfam" id="PF00534">
    <property type="entry name" value="Glycos_transf_1"/>
    <property type="match status" value="1"/>
</dbReference>
<dbReference type="PANTHER" id="PTHR45947">
    <property type="entry name" value="SULFOQUINOVOSYL TRANSFERASE SQD2"/>
    <property type="match status" value="1"/>
</dbReference>
<dbReference type="Gene3D" id="3.40.50.2000">
    <property type="entry name" value="Glycogen Phosphorylase B"/>
    <property type="match status" value="2"/>
</dbReference>
<dbReference type="AlphaFoldDB" id="A0A0G0ZCH6"/>
<proteinExistence type="predicted"/>
<feature type="domain" description="Glycosyltransferase subfamily 4-like N-terminal" evidence="2">
    <location>
        <begin position="12"/>
        <end position="108"/>
    </location>
</feature>
<evidence type="ECO:0000259" key="2">
    <source>
        <dbReference type="Pfam" id="PF13579"/>
    </source>
</evidence>
<dbReference type="STRING" id="1618659.UV11_C0029G0002"/>
<organism evidence="3 4">
    <name type="scientific">Candidatus Giovannonibacteria bacterium GW2011_GWF2_42_19</name>
    <dbReference type="NCBI Taxonomy" id="1618659"/>
    <lineage>
        <taxon>Bacteria</taxon>
        <taxon>Candidatus Giovannoniibacteriota</taxon>
    </lineage>
</organism>
<comment type="caution">
    <text evidence="3">The sequence shown here is derived from an EMBL/GenBank/DDBJ whole genome shotgun (WGS) entry which is preliminary data.</text>
</comment>
<dbReference type="SUPFAM" id="SSF53756">
    <property type="entry name" value="UDP-Glycosyltransferase/glycogen phosphorylase"/>
    <property type="match status" value="1"/>
</dbReference>
<dbReference type="InterPro" id="IPR028098">
    <property type="entry name" value="Glyco_trans_4-like_N"/>
</dbReference>
<dbReference type="CDD" id="cd03801">
    <property type="entry name" value="GT4_PimA-like"/>
    <property type="match status" value="1"/>
</dbReference>
<dbReference type="GO" id="GO:0016757">
    <property type="term" value="F:glycosyltransferase activity"/>
    <property type="evidence" value="ECO:0007669"/>
    <property type="project" value="InterPro"/>
</dbReference>
<evidence type="ECO:0000259" key="1">
    <source>
        <dbReference type="Pfam" id="PF00534"/>
    </source>
</evidence>
<dbReference type="EMBL" id="LCDF01000029">
    <property type="protein sequence ID" value="KKS46407.1"/>
    <property type="molecule type" value="Genomic_DNA"/>
</dbReference>
<reference evidence="3 4" key="1">
    <citation type="journal article" date="2015" name="Nature">
        <title>rRNA introns, odd ribosomes, and small enigmatic genomes across a large radiation of phyla.</title>
        <authorList>
            <person name="Brown C.T."/>
            <person name="Hug L.A."/>
            <person name="Thomas B.C."/>
            <person name="Sharon I."/>
            <person name="Castelle C.J."/>
            <person name="Singh A."/>
            <person name="Wilkins M.J."/>
            <person name="Williams K.H."/>
            <person name="Banfield J.F."/>
        </authorList>
    </citation>
    <scope>NUCLEOTIDE SEQUENCE [LARGE SCALE GENOMIC DNA]</scope>
</reference>
<evidence type="ECO:0000313" key="4">
    <source>
        <dbReference type="Proteomes" id="UP000034036"/>
    </source>
</evidence>
<evidence type="ECO:0000313" key="3">
    <source>
        <dbReference type="EMBL" id="KKS46407.1"/>
    </source>
</evidence>
<dbReference type="InterPro" id="IPR050194">
    <property type="entry name" value="Glycosyltransferase_grp1"/>
</dbReference>